<dbReference type="Proteomes" id="UP001328107">
    <property type="component" value="Unassembled WGS sequence"/>
</dbReference>
<protein>
    <recommendedName>
        <fullName evidence="1">RRM domain-containing protein</fullName>
    </recommendedName>
</protein>
<evidence type="ECO:0000313" key="3">
    <source>
        <dbReference type="Proteomes" id="UP001328107"/>
    </source>
</evidence>
<dbReference type="EMBL" id="BTRK01000004">
    <property type="protein sequence ID" value="GMR50563.1"/>
    <property type="molecule type" value="Genomic_DNA"/>
</dbReference>
<dbReference type="Pfam" id="PF00076">
    <property type="entry name" value="RRM_1"/>
    <property type="match status" value="1"/>
</dbReference>
<dbReference type="SUPFAM" id="SSF54928">
    <property type="entry name" value="RNA-binding domain, RBD"/>
    <property type="match status" value="1"/>
</dbReference>
<feature type="non-terminal residue" evidence="2">
    <location>
        <position position="60"/>
    </location>
</feature>
<organism evidence="2 3">
    <name type="scientific">Pristionchus mayeri</name>
    <dbReference type="NCBI Taxonomy" id="1317129"/>
    <lineage>
        <taxon>Eukaryota</taxon>
        <taxon>Metazoa</taxon>
        <taxon>Ecdysozoa</taxon>
        <taxon>Nematoda</taxon>
        <taxon>Chromadorea</taxon>
        <taxon>Rhabditida</taxon>
        <taxon>Rhabditina</taxon>
        <taxon>Diplogasteromorpha</taxon>
        <taxon>Diplogasteroidea</taxon>
        <taxon>Neodiplogasteridae</taxon>
        <taxon>Pristionchus</taxon>
    </lineage>
</organism>
<proteinExistence type="predicted"/>
<evidence type="ECO:0000313" key="2">
    <source>
        <dbReference type="EMBL" id="GMR50563.1"/>
    </source>
</evidence>
<feature type="domain" description="RRM" evidence="1">
    <location>
        <begin position="4"/>
        <end position="51"/>
    </location>
</feature>
<dbReference type="GO" id="GO:0003723">
    <property type="term" value="F:RNA binding"/>
    <property type="evidence" value="ECO:0007669"/>
    <property type="project" value="InterPro"/>
</dbReference>
<sequence>PLQASPSEVESLFVSFNGFIKFNMPMNLDGSHCGIGFARFDANREAARAFRSIVKPIHVH</sequence>
<accession>A0AAN5I3F8</accession>
<gene>
    <name evidence="2" type="ORF">PMAYCL1PPCAC_20758</name>
</gene>
<evidence type="ECO:0000259" key="1">
    <source>
        <dbReference type="Pfam" id="PF00076"/>
    </source>
</evidence>
<keyword evidence="3" id="KW-1185">Reference proteome</keyword>
<comment type="caution">
    <text evidence="2">The sequence shown here is derived from an EMBL/GenBank/DDBJ whole genome shotgun (WGS) entry which is preliminary data.</text>
</comment>
<reference evidence="3" key="1">
    <citation type="submission" date="2022-10" db="EMBL/GenBank/DDBJ databases">
        <title>Genome assembly of Pristionchus species.</title>
        <authorList>
            <person name="Yoshida K."/>
            <person name="Sommer R.J."/>
        </authorList>
    </citation>
    <scope>NUCLEOTIDE SEQUENCE [LARGE SCALE GENOMIC DNA]</scope>
    <source>
        <strain evidence="3">RS5460</strain>
    </source>
</reference>
<dbReference type="AlphaFoldDB" id="A0AAN5I3F8"/>
<name>A0AAN5I3F8_9BILA</name>
<feature type="non-terminal residue" evidence="2">
    <location>
        <position position="1"/>
    </location>
</feature>
<dbReference type="InterPro" id="IPR035979">
    <property type="entry name" value="RBD_domain_sf"/>
</dbReference>
<dbReference type="InterPro" id="IPR000504">
    <property type="entry name" value="RRM_dom"/>
</dbReference>